<comment type="caution">
    <text evidence="8">The sequence shown here is derived from an EMBL/GenBank/DDBJ whole genome shotgun (WGS) entry which is preliminary data.</text>
</comment>
<comment type="cofactor">
    <cofactor evidence="6">
        <name>[4Fe-4S] cluster</name>
        <dbReference type="ChEBI" id="CHEBI:49883"/>
    </cofactor>
    <text evidence="6">Binds 1 [4Fe-4S] cluster. The cluster is coordinated with 3 cysteines and an exchangeable S-adenosyl-L-methionine.</text>
</comment>
<reference evidence="8" key="1">
    <citation type="journal article" date="2021" name="PeerJ">
        <title>Extensive microbial diversity within the chicken gut microbiome revealed by metagenomics and culture.</title>
        <authorList>
            <person name="Gilroy R."/>
            <person name="Ravi A."/>
            <person name="Getino M."/>
            <person name="Pursley I."/>
            <person name="Horton D.L."/>
            <person name="Alikhan N.F."/>
            <person name="Baker D."/>
            <person name="Gharbi K."/>
            <person name="Hall N."/>
            <person name="Watson M."/>
            <person name="Adriaenssens E.M."/>
            <person name="Foster-Nyarko E."/>
            <person name="Jarju S."/>
            <person name="Secka A."/>
            <person name="Antonio M."/>
            <person name="Oren A."/>
            <person name="Chaudhuri R.R."/>
            <person name="La Ragione R."/>
            <person name="Hildebrand F."/>
            <person name="Pallen M.J."/>
        </authorList>
    </citation>
    <scope>NUCLEOTIDE SEQUENCE</scope>
    <source>
        <strain evidence="8">ChiW19-954</strain>
    </source>
</reference>
<organism evidence="8 9">
    <name type="scientific">Candidatus Mediterraneibacter faecipullorum</name>
    <dbReference type="NCBI Taxonomy" id="2838670"/>
    <lineage>
        <taxon>Bacteria</taxon>
        <taxon>Bacillati</taxon>
        <taxon>Bacillota</taxon>
        <taxon>Clostridia</taxon>
        <taxon>Lachnospirales</taxon>
        <taxon>Lachnospiraceae</taxon>
        <taxon>Mediterraneibacter</taxon>
    </lineage>
</organism>
<dbReference type="SUPFAM" id="SSF102114">
    <property type="entry name" value="Radical SAM enzymes"/>
    <property type="match status" value="1"/>
</dbReference>
<gene>
    <name evidence="8" type="ORF">H9758_02090</name>
</gene>
<dbReference type="PROSITE" id="PS51918">
    <property type="entry name" value="RADICAL_SAM"/>
    <property type="match status" value="1"/>
</dbReference>
<evidence type="ECO:0000256" key="6">
    <source>
        <dbReference type="PIRSR" id="PIRSR004869-50"/>
    </source>
</evidence>
<sequence length="281" mass="31587">MDGQYGRCGARKNENGKIICDNYGKVTALALDPIEKKPLRHFFPGSMILSVGSYGCNLSCPFCQNHEISMIRPGNAYTTGRAECAGHGAAEDPEHTGWRMMRPEEIADLAEDCRGRGNIGVAFTYNEPLAGYEFVRDTARLVHEHGMKNVLVTNGTAKLPVLEELLPYIDAMNIDLKGFTEEYYRKLGGSLETVKEFIRRAAKECHVELTTLIVPGENDSAEEMEREAEWIASVDPEIVLHVTRFFPRYRMTDRKATDVGEVYRLRDAAGKYLKYVYTGNC</sequence>
<dbReference type="EMBL" id="DWWO01000022">
    <property type="protein sequence ID" value="HJC33366.1"/>
    <property type="molecule type" value="Genomic_DNA"/>
</dbReference>
<dbReference type="GO" id="GO:0051539">
    <property type="term" value="F:4 iron, 4 sulfur cluster binding"/>
    <property type="evidence" value="ECO:0007669"/>
    <property type="project" value="UniProtKB-KW"/>
</dbReference>
<dbReference type="SFLD" id="SFLDS00029">
    <property type="entry name" value="Radical_SAM"/>
    <property type="match status" value="1"/>
</dbReference>
<protein>
    <submittedName>
        <fullName evidence="8">Radical SAM protein</fullName>
    </submittedName>
</protein>
<feature type="binding site" evidence="6">
    <location>
        <position position="56"/>
    </location>
    <ligand>
        <name>[4Fe-4S] cluster</name>
        <dbReference type="ChEBI" id="CHEBI:49883"/>
        <note>4Fe-4S-S-AdoMet</note>
    </ligand>
</feature>
<dbReference type="PANTHER" id="PTHR30352:SF5">
    <property type="entry name" value="PYRUVATE FORMATE-LYASE 1-ACTIVATING ENZYME"/>
    <property type="match status" value="1"/>
</dbReference>
<evidence type="ECO:0000256" key="2">
    <source>
        <dbReference type="ARBA" id="ARBA00022691"/>
    </source>
</evidence>
<dbReference type="AlphaFoldDB" id="A0A9D2NJ24"/>
<evidence type="ECO:0000313" key="9">
    <source>
        <dbReference type="Proteomes" id="UP000823890"/>
    </source>
</evidence>
<evidence type="ECO:0000313" key="8">
    <source>
        <dbReference type="EMBL" id="HJC33366.1"/>
    </source>
</evidence>
<evidence type="ECO:0000256" key="1">
    <source>
        <dbReference type="ARBA" id="ARBA00022485"/>
    </source>
</evidence>
<dbReference type="InterPro" id="IPR058240">
    <property type="entry name" value="rSAM_sf"/>
</dbReference>
<dbReference type="Gene3D" id="3.20.20.70">
    <property type="entry name" value="Aldolase class I"/>
    <property type="match status" value="1"/>
</dbReference>
<dbReference type="SFLD" id="SFLDG01101">
    <property type="entry name" value="Uncharacterised_Radical_SAM_Su"/>
    <property type="match status" value="1"/>
</dbReference>
<accession>A0A9D2NJ24</accession>
<feature type="domain" description="Radical SAM core" evidence="7">
    <location>
        <begin position="41"/>
        <end position="272"/>
    </location>
</feature>
<dbReference type="Proteomes" id="UP000823890">
    <property type="component" value="Unassembled WGS sequence"/>
</dbReference>
<dbReference type="InterPro" id="IPR034457">
    <property type="entry name" value="Organic_radical-activating"/>
</dbReference>
<keyword evidence="1" id="KW-0004">4Fe-4S</keyword>
<dbReference type="GO" id="GO:0046872">
    <property type="term" value="F:metal ion binding"/>
    <property type="evidence" value="ECO:0007669"/>
    <property type="project" value="UniProtKB-KW"/>
</dbReference>
<evidence type="ECO:0000259" key="7">
    <source>
        <dbReference type="PROSITE" id="PS51918"/>
    </source>
</evidence>
<keyword evidence="3 6" id="KW-0479">Metal-binding</keyword>
<dbReference type="InterPro" id="IPR013785">
    <property type="entry name" value="Aldolase_TIM"/>
</dbReference>
<dbReference type="InterPro" id="IPR027596">
    <property type="entry name" value="AmmeMemoSam_rS"/>
</dbReference>
<evidence type="ECO:0000256" key="5">
    <source>
        <dbReference type="ARBA" id="ARBA00023014"/>
    </source>
</evidence>
<dbReference type="InterPro" id="IPR016431">
    <property type="entry name" value="Pyrv-formate_lyase-activ_prd"/>
</dbReference>
<dbReference type="Pfam" id="PF04055">
    <property type="entry name" value="Radical_SAM"/>
    <property type="match status" value="1"/>
</dbReference>
<dbReference type="CDD" id="cd01335">
    <property type="entry name" value="Radical_SAM"/>
    <property type="match status" value="1"/>
</dbReference>
<proteinExistence type="predicted"/>
<keyword evidence="4 6" id="KW-0408">Iron</keyword>
<keyword evidence="2 6" id="KW-0949">S-adenosyl-L-methionine</keyword>
<name>A0A9D2NJ24_9FIRM</name>
<evidence type="ECO:0000256" key="4">
    <source>
        <dbReference type="ARBA" id="ARBA00023004"/>
    </source>
</evidence>
<feature type="binding site" evidence="6">
    <location>
        <position position="60"/>
    </location>
    <ligand>
        <name>[4Fe-4S] cluster</name>
        <dbReference type="ChEBI" id="CHEBI:49883"/>
        <note>4Fe-4S-S-AdoMet</note>
    </ligand>
</feature>
<evidence type="ECO:0000256" key="3">
    <source>
        <dbReference type="ARBA" id="ARBA00022723"/>
    </source>
</evidence>
<keyword evidence="5 6" id="KW-0411">Iron-sulfur</keyword>
<feature type="binding site" evidence="6">
    <location>
        <position position="63"/>
    </location>
    <ligand>
        <name>[4Fe-4S] cluster</name>
        <dbReference type="ChEBI" id="CHEBI:49883"/>
        <note>4Fe-4S-S-AdoMet</note>
    </ligand>
</feature>
<dbReference type="GO" id="GO:0003824">
    <property type="term" value="F:catalytic activity"/>
    <property type="evidence" value="ECO:0007669"/>
    <property type="project" value="InterPro"/>
</dbReference>
<dbReference type="InterPro" id="IPR007197">
    <property type="entry name" value="rSAM"/>
</dbReference>
<dbReference type="PIRSF" id="PIRSF004869">
    <property type="entry name" value="PflX_prd"/>
    <property type="match status" value="1"/>
</dbReference>
<reference evidence="8" key="2">
    <citation type="submission" date="2021-04" db="EMBL/GenBank/DDBJ databases">
        <authorList>
            <person name="Gilroy R."/>
        </authorList>
    </citation>
    <scope>NUCLEOTIDE SEQUENCE</scope>
    <source>
        <strain evidence="8">ChiW19-954</strain>
    </source>
</reference>
<dbReference type="PANTHER" id="PTHR30352">
    <property type="entry name" value="PYRUVATE FORMATE-LYASE-ACTIVATING ENZYME"/>
    <property type="match status" value="1"/>
</dbReference>